<feature type="compositionally biased region" description="Basic and acidic residues" evidence="6">
    <location>
        <begin position="45"/>
        <end position="71"/>
    </location>
</feature>
<keyword evidence="9" id="KW-1185">Reference proteome</keyword>
<keyword evidence="5 7" id="KW-0472">Membrane</keyword>
<dbReference type="Proteomes" id="UP000236604">
    <property type="component" value="Unassembled WGS sequence"/>
</dbReference>
<keyword evidence="4 7" id="KW-1133">Transmembrane helix</keyword>
<evidence type="ECO:0000256" key="7">
    <source>
        <dbReference type="SAM" id="Phobius"/>
    </source>
</evidence>
<comment type="subcellular location">
    <subcellularLocation>
        <location evidence="1">Cell membrane</location>
    </subcellularLocation>
</comment>
<gene>
    <name evidence="8" type="ORF">X927_09645</name>
</gene>
<evidence type="ECO:0000313" key="8">
    <source>
        <dbReference type="EMBL" id="PNR98446.1"/>
    </source>
</evidence>
<reference evidence="8 9" key="1">
    <citation type="submission" date="2013-12" db="EMBL/GenBank/DDBJ databases">
        <title>Comparative genomics of Petrotoga isolates.</title>
        <authorList>
            <person name="Nesbo C.L."/>
            <person name="Charchuk R."/>
            <person name="Chow K."/>
        </authorList>
    </citation>
    <scope>NUCLEOTIDE SEQUENCE [LARGE SCALE GENOMIC DNA]</scope>
    <source>
        <strain evidence="8 9">DSM 14811</strain>
    </source>
</reference>
<sequence>MKKVWFIALMGISIVFLLLIILMTIIWLFRFFFKSNSNNSSGKSSLEKPQKEYIKPPQVKRIENHEKKDKRDEEELFAIVSAITTYLTHKEFKIESIKEVPNKELESKREIKTRWMKHEPSISWKPYYKKRWR</sequence>
<dbReference type="GO" id="GO:0036376">
    <property type="term" value="P:sodium ion export across plasma membrane"/>
    <property type="evidence" value="ECO:0007669"/>
    <property type="project" value="InterPro"/>
</dbReference>
<evidence type="ECO:0000313" key="9">
    <source>
        <dbReference type="Proteomes" id="UP000236604"/>
    </source>
</evidence>
<dbReference type="InterPro" id="IPR005899">
    <property type="entry name" value="Na_pump_deCOase"/>
</dbReference>
<evidence type="ECO:0000256" key="6">
    <source>
        <dbReference type="SAM" id="MobiDB-lite"/>
    </source>
</evidence>
<accession>A0A2K1P6U5</accession>
<name>A0A2K1P6U5_9BACT</name>
<evidence type="ECO:0000256" key="5">
    <source>
        <dbReference type="ARBA" id="ARBA00023136"/>
    </source>
</evidence>
<keyword evidence="3 7" id="KW-0812">Transmembrane</keyword>
<evidence type="ECO:0000256" key="4">
    <source>
        <dbReference type="ARBA" id="ARBA00022989"/>
    </source>
</evidence>
<dbReference type="Pfam" id="PF04277">
    <property type="entry name" value="OAD_gamma"/>
    <property type="match status" value="1"/>
</dbReference>
<feature type="transmembrane region" description="Helical" evidence="7">
    <location>
        <begin position="6"/>
        <end position="33"/>
    </location>
</feature>
<dbReference type="GO" id="GO:0015081">
    <property type="term" value="F:sodium ion transmembrane transporter activity"/>
    <property type="evidence" value="ECO:0007669"/>
    <property type="project" value="InterPro"/>
</dbReference>
<dbReference type="GO" id="GO:0005886">
    <property type="term" value="C:plasma membrane"/>
    <property type="evidence" value="ECO:0007669"/>
    <property type="project" value="UniProtKB-SubCell"/>
</dbReference>
<dbReference type="RefSeq" id="WP_169925222.1">
    <property type="nucleotide sequence ID" value="NZ_AZRN01000034.1"/>
</dbReference>
<evidence type="ECO:0000256" key="2">
    <source>
        <dbReference type="ARBA" id="ARBA00022475"/>
    </source>
</evidence>
<evidence type="ECO:0000256" key="1">
    <source>
        <dbReference type="ARBA" id="ARBA00004236"/>
    </source>
</evidence>
<keyword evidence="2" id="KW-1003">Cell membrane</keyword>
<evidence type="ECO:0008006" key="10">
    <source>
        <dbReference type="Google" id="ProtNLM"/>
    </source>
</evidence>
<dbReference type="EMBL" id="AZRN01000034">
    <property type="protein sequence ID" value="PNR98446.1"/>
    <property type="molecule type" value="Genomic_DNA"/>
</dbReference>
<feature type="region of interest" description="Disordered" evidence="6">
    <location>
        <begin position="38"/>
        <end position="71"/>
    </location>
</feature>
<comment type="caution">
    <text evidence="8">The sequence shown here is derived from an EMBL/GenBank/DDBJ whole genome shotgun (WGS) entry which is preliminary data.</text>
</comment>
<organism evidence="8 9">
    <name type="scientific">Petrotoga mexicana DSM 14811</name>
    <dbReference type="NCBI Taxonomy" id="1122954"/>
    <lineage>
        <taxon>Bacteria</taxon>
        <taxon>Thermotogati</taxon>
        <taxon>Thermotogota</taxon>
        <taxon>Thermotogae</taxon>
        <taxon>Petrotogales</taxon>
        <taxon>Petrotogaceae</taxon>
        <taxon>Petrotoga</taxon>
    </lineage>
</organism>
<evidence type="ECO:0000256" key="3">
    <source>
        <dbReference type="ARBA" id="ARBA00022692"/>
    </source>
</evidence>
<dbReference type="AlphaFoldDB" id="A0A2K1P6U5"/>
<proteinExistence type="predicted"/>
<protein>
    <recommendedName>
        <fullName evidence="10">Sodium pump decarboxylase subunit gamma</fullName>
    </recommendedName>
</protein>